<dbReference type="SUPFAM" id="SSF55781">
    <property type="entry name" value="GAF domain-like"/>
    <property type="match status" value="1"/>
</dbReference>
<dbReference type="RefSeq" id="WP_158699339.1">
    <property type="nucleotide sequence ID" value="NZ_CP027527.1"/>
</dbReference>
<dbReference type="AlphaFoldDB" id="A4U1X9"/>
<sequence>MSRVARLSWLLRSSFAHVRRSPGCADLARMAVAAYDPVSDVVSARCHAGQGHEVLDSHEFVLAEMPGLSLLASGRQPRVIHDLPLGRAAAPHMLAMRAAGLRSSLTVPLLECDELRGFLFLNARVSHFFNEARLRRLEPFMATLPGLILREMIREFEGLTLASSRV</sequence>
<dbReference type="Gene3D" id="3.30.450.40">
    <property type="match status" value="1"/>
</dbReference>
<dbReference type="InterPro" id="IPR029016">
    <property type="entry name" value="GAF-like_dom_sf"/>
</dbReference>
<protein>
    <submittedName>
        <fullName evidence="1">GAF domain</fullName>
    </submittedName>
</protein>
<organism evidence="1">
    <name type="scientific">Magnetospirillum gryphiswaldense</name>
    <dbReference type="NCBI Taxonomy" id="55518"/>
    <lineage>
        <taxon>Bacteria</taxon>
        <taxon>Pseudomonadati</taxon>
        <taxon>Pseudomonadota</taxon>
        <taxon>Alphaproteobacteria</taxon>
        <taxon>Rhodospirillales</taxon>
        <taxon>Rhodospirillaceae</taxon>
        <taxon>Magnetospirillum</taxon>
    </lineage>
</organism>
<proteinExistence type="predicted"/>
<accession>A4U1X9</accession>
<evidence type="ECO:0000313" key="1">
    <source>
        <dbReference type="EMBL" id="CAM76886.1"/>
    </source>
</evidence>
<name>A4U1X9_9PROT</name>
<dbReference type="EMBL" id="CU459003">
    <property type="protein sequence ID" value="CAM76886.1"/>
    <property type="molecule type" value="Genomic_DNA"/>
</dbReference>
<gene>
    <name evidence="1" type="ORF">MGR_0115</name>
</gene>
<reference evidence="1" key="1">
    <citation type="journal article" date="2007" name="J. Bacteriol.">
        <title>Comparative genome analysis of four magnetotactic bacteria reveals a complex set of group-specific genes implicated in magnetosome biomineralization and function.</title>
        <authorList>
            <person name="Richter M."/>
            <person name="Kube M."/>
            <person name="Bazylinski D.A."/>
            <person name="Lombardot T."/>
            <person name="Gloeckner F.O."/>
            <person name="Reinhardt R."/>
            <person name="Schueler D."/>
        </authorList>
    </citation>
    <scope>NUCLEOTIDE SEQUENCE</scope>
    <source>
        <strain evidence="1">MSR-1</strain>
    </source>
</reference>